<keyword evidence="2" id="KW-1185">Reference proteome</keyword>
<evidence type="ECO:0000313" key="1">
    <source>
        <dbReference type="EMBL" id="BAT01243.1"/>
    </source>
</evidence>
<sequence>GGLVFRVFSGRPCRDSLVDYVYVDYFLLPKGLLNGAV</sequence>
<dbReference type="Proteomes" id="UP000059680">
    <property type="component" value="Chromosome 7"/>
</dbReference>
<dbReference type="PaxDb" id="39947-A0A0P0X5Q8"/>
<proteinExistence type="predicted"/>
<reference evidence="1 2" key="3">
    <citation type="journal article" date="2013" name="Rice">
        <title>Improvement of the Oryza sativa Nipponbare reference genome using next generation sequence and optical map data.</title>
        <authorList>
            <person name="Kawahara Y."/>
            <person name="de la Bastide M."/>
            <person name="Hamilton J.P."/>
            <person name="Kanamori H."/>
            <person name="McCombie W.R."/>
            <person name="Ouyang S."/>
            <person name="Schwartz D.C."/>
            <person name="Tanaka T."/>
            <person name="Wu J."/>
            <person name="Zhou S."/>
            <person name="Childs K.L."/>
            <person name="Davidson R.M."/>
            <person name="Lin H."/>
            <person name="Quesada-Ocampo L."/>
            <person name="Vaillancourt B."/>
            <person name="Sakai H."/>
            <person name="Lee S.S."/>
            <person name="Kim J."/>
            <person name="Numa H."/>
            <person name="Itoh T."/>
            <person name="Buell C.R."/>
            <person name="Matsumoto T."/>
        </authorList>
    </citation>
    <scope>NUCLEOTIDE SEQUENCE [LARGE SCALE GENOMIC DNA]</scope>
    <source>
        <strain evidence="2">cv. Nipponbare</strain>
    </source>
</reference>
<accession>A0A0P0X5Q8</accession>
<protein>
    <submittedName>
        <fullName evidence="1">Os07g0436350 protein</fullName>
    </submittedName>
</protein>
<dbReference type="Gramene" id="Os07t0436350-01">
    <property type="protein sequence ID" value="Os07t0436350-01"/>
    <property type="gene ID" value="Os07g0436350"/>
</dbReference>
<dbReference type="AlphaFoldDB" id="A0A0P0X5Q8"/>
<name>A0A0P0X5Q8_ORYSJ</name>
<dbReference type="InParanoid" id="A0A0P0X5Q8"/>
<feature type="non-terminal residue" evidence="1">
    <location>
        <position position="1"/>
    </location>
</feature>
<reference evidence="2" key="1">
    <citation type="journal article" date="2005" name="Nature">
        <title>The map-based sequence of the rice genome.</title>
        <authorList>
            <consortium name="International rice genome sequencing project (IRGSP)"/>
            <person name="Matsumoto T."/>
            <person name="Wu J."/>
            <person name="Kanamori H."/>
            <person name="Katayose Y."/>
            <person name="Fujisawa M."/>
            <person name="Namiki N."/>
            <person name="Mizuno H."/>
            <person name="Yamamoto K."/>
            <person name="Antonio B.A."/>
            <person name="Baba T."/>
            <person name="Sakata K."/>
            <person name="Nagamura Y."/>
            <person name="Aoki H."/>
            <person name="Arikawa K."/>
            <person name="Arita K."/>
            <person name="Bito T."/>
            <person name="Chiden Y."/>
            <person name="Fujitsuka N."/>
            <person name="Fukunaka R."/>
            <person name="Hamada M."/>
            <person name="Harada C."/>
            <person name="Hayashi A."/>
            <person name="Hijishita S."/>
            <person name="Honda M."/>
            <person name="Hosokawa S."/>
            <person name="Ichikawa Y."/>
            <person name="Idonuma A."/>
            <person name="Iijima M."/>
            <person name="Ikeda M."/>
            <person name="Ikeno M."/>
            <person name="Ito K."/>
            <person name="Ito S."/>
            <person name="Ito T."/>
            <person name="Ito Y."/>
            <person name="Ito Y."/>
            <person name="Iwabuchi A."/>
            <person name="Kamiya K."/>
            <person name="Karasawa W."/>
            <person name="Kurita K."/>
            <person name="Katagiri S."/>
            <person name="Kikuta A."/>
            <person name="Kobayashi H."/>
            <person name="Kobayashi N."/>
            <person name="Machita K."/>
            <person name="Maehara T."/>
            <person name="Masukawa M."/>
            <person name="Mizubayashi T."/>
            <person name="Mukai Y."/>
            <person name="Nagasaki H."/>
            <person name="Nagata Y."/>
            <person name="Naito S."/>
            <person name="Nakashima M."/>
            <person name="Nakama Y."/>
            <person name="Nakamichi Y."/>
            <person name="Nakamura M."/>
            <person name="Meguro A."/>
            <person name="Negishi M."/>
            <person name="Ohta I."/>
            <person name="Ohta T."/>
            <person name="Okamoto M."/>
            <person name="Ono N."/>
            <person name="Saji S."/>
            <person name="Sakaguchi M."/>
            <person name="Sakai K."/>
            <person name="Shibata M."/>
            <person name="Shimokawa T."/>
            <person name="Song J."/>
            <person name="Takazaki Y."/>
            <person name="Terasawa K."/>
            <person name="Tsugane M."/>
            <person name="Tsuji K."/>
            <person name="Ueda S."/>
            <person name="Waki K."/>
            <person name="Yamagata H."/>
            <person name="Yamamoto M."/>
            <person name="Yamamoto S."/>
            <person name="Yamane H."/>
            <person name="Yoshiki S."/>
            <person name="Yoshihara R."/>
            <person name="Yukawa K."/>
            <person name="Zhong H."/>
            <person name="Yano M."/>
            <person name="Yuan Q."/>
            <person name="Ouyang S."/>
            <person name="Liu J."/>
            <person name="Jones K.M."/>
            <person name="Gansberger K."/>
            <person name="Moffat K."/>
            <person name="Hill J."/>
            <person name="Bera J."/>
            <person name="Fadrosh D."/>
            <person name="Jin S."/>
            <person name="Johri S."/>
            <person name="Kim M."/>
            <person name="Overton L."/>
            <person name="Reardon M."/>
            <person name="Tsitrin T."/>
            <person name="Vuong H."/>
            <person name="Weaver B."/>
            <person name="Ciecko A."/>
            <person name="Tallon L."/>
            <person name="Jackson J."/>
            <person name="Pai G."/>
            <person name="Aken S.V."/>
            <person name="Utterback T."/>
            <person name="Reidmuller S."/>
            <person name="Feldblyum T."/>
            <person name="Hsiao J."/>
            <person name="Zismann V."/>
            <person name="Iobst S."/>
            <person name="de Vazeille A.R."/>
            <person name="Buell C.R."/>
            <person name="Ying K."/>
            <person name="Li Y."/>
            <person name="Lu T."/>
            <person name="Huang Y."/>
            <person name="Zhao Q."/>
            <person name="Feng Q."/>
            <person name="Zhang L."/>
            <person name="Zhu J."/>
            <person name="Weng Q."/>
            <person name="Mu J."/>
            <person name="Lu Y."/>
            <person name="Fan D."/>
            <person name="Liu Y."/>
            <person name="Guan J."/>
            <person name="Zhang Y."/>
            <person name="Yu S."/>
            <person name="Liu X."/>
            <person name="Zhang Y."/>
            <person name="Hong G."/>
            <person name="Han B."/>
            <person name="Choisne N."/>
            <person name="Demange N."/>
            <person name="Orjeda G."/>
            <person name="Samain S."/>
            <person name="Cattolico L."/>
            <person name="Pelletier E."/>
            <person name="Couloux A."/>
            <person name="Segurens B."/>
            <person name="Wincker P."/>
            <person name="D'Hont A."/>
            <person name="Scarpelli C."/>
            <person name="Weissenbach J."/>
            <person name="Salanoubat M."/>
            <person name="Quetier F."/>
            <person name="Yu Y."/>
            <person name="Kim H.R."/>
            <person name="Rambo T."/>
            <person name="Currie J."/>
            <person name="Collura K."/>
            <person name="Luo M."/>
            <person name="Yang T."/>
            <person name="Ammiraju J.S.S."/>
            <person name="Engler F."/>
            <person name="Soderlund C."/>
            <person name="Wing R.A."/>
            <person name="Palmer L.E."/>
            <person name="de la Bastide M."/>
            <person name="Spiegel L."/>
            <person name="Nascimento L."/>
            <person name="Zutavern T."/>
            <person name="O'Shaughnessy A."/>
            <person name="Dike S."/>
            <person name="Dedhia N."/>
            <person name="Preston R."/>
            <person name="Balija V."/>
            <person name="McCombie W.R."/>
            <person name="Chow T."/>
            <person name="Chen H."/>
            <person name="Chung M."/>
            <person name="Chen C."/>
            <person name="Shaw J."/>
            <person name="Wu H."/>
            <person name="Hsiao K."/>
            <person name="Chao Y."/>
            <person name="Chu M."/>
            <person name="Cheng C."/>
            <person name="Hour A."/>
            <person name="Lee P."/>
            <person name="Lin S."/>
            <person name="Lin Y."/>
            <person name="Liou J."/>
            <person name="Liu S."/>
            <person name="Hsing Y."/>
            <person name="Raghuvanshi S."/>
            <person name="Mohanty A."/>
            <person name="Bharti A.K."/>
            <person name="Gaur A."/>
            <person name="Gupta V."/>
            <person name="Kumar D."/>
            <person name="Ravi V."/>
            <person name="Vij S."/>
            <person name="Kapur A."/>
            <person name="Khurana P."/>
            <person name="Khurana P."/>
            <person name="Khurana J.P."/>
            <person name="Tyagi A.K."/>
            <person name="Gaikwad K."/>
            <person name="Singh A."/>
            <person name="Dalal V."/>
            <person name="Srivastava S."/>
            <person name="Dixit A."/>
            <person name="Pal A.K."/>
            <person name="Ghazi I.A."/>
            <person name="Yadav M."/>
            <person name="Pandit A."/>
            <person name="Bhargava A."/>
            <person name="Sureshbabu K."/>
            <person name="Batra K."/>
            <person name="Sharma T.R."/>
            <person name="Mohapatra T."/>
            <person name="Singh N.K."/>
            <person name="Messing J."/>
            <person name="Nelson A.B."/>
            <person name="Fuks G."/>
            <person name="Kavchok S."/>
            <person name="Keizer G."/>
            <person name="Linton E."/>
            <person name="Llaca V."/>
            <person name="Song R."/>
            <person name="Tanyolac B."/>
            <person name="Young S."/>
            <person name="Ho-Il K."/>
            <person name="Hahn J.H."/>
            <person name="Sangsakoo G."/>
            <person name="Vanavichit A."/>
            <person name="de Mattos Luiz.A.T."/>
            <person name="Zimmer P.D."/>
            <person name="Malone G."/>
            <person name="Dellagostin O."/>
            <person name="de Oliveira A.C."/>
            <person name="Bevan M."/>
            <person name="Bancroft I."/>
            <person name="Minx P."/>
            <person name="Cordum H."/>
            <person name="Wilson R."/>
            <person name="Cheng Z."/>
            <person name="Jin W."/>
            <person name="Jiang J."/>
            <person name="Leong S.A."/>
            <person name="Iwama H."/>
            <person name="Gojobori T."/>
            <person name="Itoh T."/>
            <person name="Niimura Y."/>
            <person name="Fujii Y."/>
            <person name="Habara T."/>
            <person name="Sakai H."/>
            <person name="Sato Y."/>
            <person name="Wilson G."/>
            <person name="Kumar K."/>
            <person name="McCouch S."/>
            <person name="Juretic N."/>
            <person name="Hoen D."/>
            <person name="Wright S."/>
            <person name="Bruskiewich R."/>
            <person name="Bureau T."/>
            <person name="Miyao A."/>
            <person name="Hirochika H."/>
            <person name="Nishikawa T."/>
            <person name="Kadowaki K."/>
            <person name="Sugiura M."/>
            <person name="Burr B."/>
            <person name="Sasaki T."/>
        </authorList>
    </citation>
    <scope>NUCLEOTIDE SEQUENCE [LARGE SCALE GENOMIC DNA]</scope>
    <source>
        <strain evidence="2">cv. Nipponbare</strain>
    </source>
</reference>
<gene>
    <name evidence="1" type="ordered locus">Os07g0436350</name>
    <name evidence="1" type="ORF">OSNPB_070436350</name>
</gene>
<dbReference type="EMBL" id="AP014963">
    <property type="protein sequence ID" value="BAT01243.1"/>
    <property type="molecule type" value="Genomic_DNA"/>
</dbReference>
<reference evidence="1 2" key="2">
    <citation type="journal article" date="2013" name="Plant Cell Physiol.">
        <title>Rice Annotation Project Database (RAP-DB): an integrative and interactive database for rice genomics.</title>
        <authorList>
            <person name="Sakai H."/>
            <person name="Lee S.S."/>
            <person name="Tanaka T."/>
            <person name="Numa H."/>
            <person name="Kim J."/>
            <person name="Kawahara Y."/>
            <person name="Wakimoto H."/>
            <person name="Yang C.C."/>
            <person name="Iwamoto M."/>
            <person name="Abe T."/>
            <person name="Yamada Y."/>
            <person name="Muto A."/>
            <person name="Inokuchi H."/>
            <person name="Ikemura T."/>
            <person name="Matsumoto T."/>
            <person name="Sasaki T."/>
            <person name="Itoh T."/>
        </authorList>
    </citation>
    <scope>NUCLEOTIDE SEQUENCE [LARGE SCALE GENOMIC DNA]</scope>
    <source>
        <strain evidence="2">cv. Nipponbare</strain>
    </source>
</reference>
<evidence type="ECO:0000313" key="2">
    <source>
        <dbReference type="Proteomes" id="UP000059680"/>
    </source>
</evidence>
<organism evidence="1 2">
    <name type="scientific">Oryza sativa subsp. japonica</name>
    <name type="common">Rice</name>
    <dbReference type="NCBI Taxonomy" id="39947"/>
    <lineage>
        <taxon>Eukaryota</taxon>
        <taxon>Viridiplantae</taxon>
        <taxon>Streptophyta</taxon>
        <taxon>Embryophyta</taxon>
        <taxon>Tracheophyta</taxon>
        <taxon>Spermatophyta</taxon>
        <taxon>Magnoliopsida</taxon>
        <taxon>Liliopsida</taxon>
        <taxon>Poales</taxon>
        <taxon>Poaceae</taxon>
        <taxon>BOP clade</taxon>
        <taxon>Oryzoideae</taxon>
        <taxon>Oryzeae</taxon>
        <taxon>Oryzinae</taxon>
        <taxon>Oryza</taxon>
        <taxon>Oryza sativa</taxon>
    </lineage>
</organism>